<feature type="region of interest" description="Disordered" evidence="4">
    <location>
        <begin position="478"/>
        <end position="548"/>
    </location>
</feature>
<keyword evidence="1 3" id="KW-0547">Nucleotide-binding</keyword>
<feature type="domain" description="Protein kinase" evidence="5">
    <location>
        <begin position="23"/>
        <end position="334"/>
    </location>
</feature>
<dbReference type="SUPFAM" id="SSF56112">
    <property type="entry name" value="Protein kinase-like (PK-like)"/>
    <property type="match status" value="1"/>
</dbReference>
<dbReference type="PANTHER" id="PTHR24348">
    <property type="entry name" value="SERINE/THREONINE-PROTEIN KINASE UNC-51-RELATED"/>
    <property type="match status" value="1"/>
</dbReference>
<feature type="compositionally biased region" description="Low complexity" evidence="4">
    <location>
        <begin position="381"/>
        <end position="410"/>
    </location>
</feature>
<evidence type="ECO:0000313" key="7">
    <source>
        <dbReference type="Proteomes" id="UP000002037"/>
    </source>
</evidence>
<dbReference type="PROSITE" id="PS50011">
    <property type="entry name" value="PROTEIN_KINASE_DOM"/>
    <property type="match status" value="1"/>
</dbReference>
<evidence type="ECO:0000256" key="4">
    <source>
        <dbReference type="SAM" id="MobiDB-lite"/>
    </source>
</evidence>
<evidence type="ECO:0000259" key="5">
    <source>
        <dbReference type="PROSITE" id="PS50011"/>
    </source>
</evidence>
<feature type="region of interest" description="Disordered" evidence="4">
    <location>
        <begin position="687"/>
        <end position="715"/>
    </location>
</feature>
<dbReference type="PANTHER" id="PTHR24348:SF72">
    <property type="entry name" value="SERINE_THREONINE PROTEIN KINASE"/>
    <property type="match status" value="1"/>
</dbReference>
<dbReference type="Pfam" id="PF00069">
    <property type="entry name" value="Pkinase"/>
    <property type="match status" value="1"/>
</dbReference>
<feature type="region of interest" description="Disordered" evidence="4">
    <location>
        <begin position="379"/>
        <end position="422"/>
    </location>
</feature>
<dbReference type="InterPro" id="IPR045269">
    <property type="entry name" value="Atg1-like"/>
</dbReference>
<dbReference type="OrthoDB" id="68483at2759"/>
<dbReference type="GO" id="GO:0005524">
    <property type="term" value="F:ATP binding"/>
    <property type="evidence" value="ECO:0007669"/>
    <property type="project" value="UniProtKB-UniRule"/>
</dbReference>
<proteinExistence type="predicted"/>
<dbReference type="GO" id="GO:0010506">
    <property type="term" value="P:regulation of autophagy"/>
    <property type="evidence" value="ECO:0007669"/>
    <property type="project" value="InterPro"/>
</dbReference>
<dbReference type="InterPro" id="IPR008271">
    <property type="entry name" value="Ser/Thr_kinase_AS"/>
</dbReference>
<protein>
    <recommendedName>
        <fullName evidence="5">Protein kinase domain-containing protein</fullName>
    </recommendedName>
</protein>
<feature type="compositionally biased region" description="Polar residues" evidence="4">
    <location>
        <begin position="687"/>
        <end position="698"/>
    </location>
</feature>
<dbReference type="Proteomes" id="UP000002037">
    <property type="component" value="Unassembled WGS sequence"/>
</dbReference>
<feature type="compositionally biased region" description="Polar residues" evidence="4">
    <location>
        <begin position="512"/>
        <end position="530"/>
    </location>
</feature>
<name>C5MHF0_CANTT</name>
<dbReference type="GO" id="GO:0030447">
    <property type="term" value="P:filamentous growth"/>
    <property type="evidence" value="ECO:0007669"/>
    <property type="project" value="UniProtKB-ARBA"/>
</dbReference>
<keyword evidence="2 3" id="KW-0067">ATP-binding</keyword>
<feature type="region of interest" description="Disordered" evidence="4">
    <location>
        <begin position="562"/>
        <end position="646"/>
    </location>
</feature>
<dbReference type="PROSITE" id="PS00108">
    <property type="entry name" value="PROTEIN_KINASE_ST"/>
    <property type="match status" value="1"/>
</dbReference>
<evidence type="ECO:0000256" key="1">
    <source>
        <dbReference type="ARBA" id="ARBA00022741"/>
    </source>
</evidence>
<dbReference type="InterPro" id="IPR000719">
    <property type="entry name" value="Prot_kinase_dom"/>
</dbReference>
<organism evidence="6 7">
    <name type="scientific">Candida tropicalis (strain ATCC MYA-3404 / T1)</name>
    <name type="common">Yeast</name>
    <dbReference type="NCBI Taxonomy" id="294747"/>
    <lineage>
        <taxon>Eukaryota</taxon>
        <taxon>Fungi</taxon>
        <taxon>Dikarya</taxon>
        <taxon>Ascomycota</taxon>
        <taxon>Saccharomycotina</taxon>
        <taxon>Pichiomycetes</taxon>
        <taxon>Debaryomycetaceae</taxon>
        <taxon>Candida/Lodderomyces clade</taxon>
        <taxon>Candida</taxon>
    </lineage>
</organism>
<feature type="compositionally biased region" description="Acidic residues" evidence="4">
    <location>
        <begin position="702"/>
        <end position="715"/>
    </location>
</feature>
<dbReference type="PROSITE" id="PS00107">
    <property type="entry name" value="PROTEIN_KINASE_ATP"/>
    <property type="match status" value="1"/>
</dbReference>
<keyword evidence="7" id="KW-1185">Reference proteome</keyword>
<reference evidence="6 7" key="1">
    <citation type="journal article" date="2009" name="Nature">
        <title>Evolution of pathogenicity and sexual reproduction in eight Candida genomes.</title>
        <authorList>
            <person name="Butler G."/>
            <person name="Rasmussen M.D."/>
            <person name="Lin M.F."/>
            <person name="Santos M.A."/>
            <person name="Sakthikumar S."/>
            <person name="Munro C.A."/>
            <person name="Rheinbay E."/>
            <person name="Grabherr M."/>
            <person name="Forche A."/>
            <person name="Reedy J.L."/>
            <person name="Agrafioti I."/>
            <person name="Arnaud M.B."/>
            <person name="Bates S."/>
            <person name="Brown A.J."/>
            <person name="Brunke S."/>
            <person name="Costanzo M.C."/>
            <person name="Fitzpatrick D.A."/>
            <person name="de Groot P.W."/>
            <person name="Harris D."/>
            <person name="Hoyer L.L."/>
            <person name="Hube B."/>
            <person name="Klis F.M."/>
            <person name="Kodira C."/>
            <person name="Lennard N."/>
            <person name="Logue M.E."/>
            <person name="Martin R."/>
            <person name="Neiman A.M."/>
            <person name="Nikolaou E."/>
            <person name="Quail M.A."/>
            <person name="Quinn J."/>
            <person name="Santos M.C."/>
            <person name="Schmitzberger F.F."/>
            <person name="Sherlock G."/>
            <person name="Shah P."/>
            <person name="Silverstein K.A."/>
            <person name="Skrzypek M.S."/>
            <person name="Soll D."/>
            <person name="Staggs R."/>
            <person name="Stansfield I."/>
            <person name="Stumpf M.P."/>
            <person name="Sudbery P.E."/>
            <person name="Srikantha T."/>
            <person name="Zeng Q."/>
            <person name="Berman J."/>
            <person name="Berriman M."/>
            <person name="Heitman J."/>
            <person name="Gow N.A."/>
            <person name="Lorenz M.C."/>
            <person name="Birren B.W."/>
            <person name="Kellis M."/>
            <person name="Cuomo C.A."/>
        </authorList>
    </citation>
    <scope>NUCLEOTIDE SEQUENCE [LARGE SCALE GENOMIC DNA]</scope>
    <source>
        <strain evidence="7">ATCC MYA-3404 / T1</strain>
    </source>
</reference>
<dbReference type="EMBL" id="GG692402">
    <property type="protein sequence ID" value="EER31052.1"/>
    <property type="molecule type" value="Genomic_DNA"/>
</dbReference>
<dbReference type="GeneID" id="8300638"/>
<evidence type="ECO:0000256" key="3">
    <source>
        <dbReference type="PROSITE-ProRule" id="PRU10141"/>
    </source>
</evidence>
<feature type="compositionally biased region" description="Low complexity" evidence="4">
    <location>
        <begin position="608"/>
        <end position="630"/>
    </location>
</feature>
<dbReference type="GO" id="GO:0004674">
    <property type="term" value="F:protein serine/threonine kinase activity"/>
    <property type="evidence" value="ECO:0007669"/>
    <property type="project" value="InterPro"/>
</dbReference>
<dbReference type="eggNOG" id="KOG0585">
    <property type="taxonomic scope" value="Eukaryota"/>
</dbReference>
<dbReference type="RefSeq" id="XP_002551206.1">
    <property type="nucleotide sequence ID" value="XM_002551160.1"/>
</dbReference>
<feature type="compositionally biased region" description="Low complexity" evidence="4">
    <location>
        <begin position="491"/>
        <end position="501"/>
    </location>
</feature>
<dbReference type="Gene3D" id="1.10.510.10">
    <property type="entry name" value="Transferase(Phosphotransferase) domain 1"/>
    <property type="match status" value="1"/>
</dbReference>
<dbReference type="AlphaFoldDB" id="C5MHF0"/>
<dbReference type="HOGENOM" id="CLU_015561_0_0_1"/>
<dbReference type="GO" id="GO:0005737">
    <property type="term" value="C:cytoplasm"/>
    <property type="evidence" value="ECO:0007669"/>
    <property type="project" value="TreeGrafter"/>
</dbReference>
<dbReference type="VEuPathDB" id="FungiDB:CTRG_05504"/>
<dbReference type="InterPro" id="IPR011009">
    <property type="entry name" value="Kinase-like_dom_sf"/>
</dbReference>
<sequence>MDSEKLSIVLDPKSNKKIINRRYKIIKKIGEGQYGKVLLGEDIQTRKSTSTLASPAYVAIKTINRVDKSRFLLGKSYMNLAMKINREIKIMKECNHPNVVKLKQVINDLKFDKILLILEYCKFGEIDWKNYNHYYEKYNHHKSRSSLVLNKVLRDVLNGLEYLHEYKHIIHRDLKPSNLLIDHDNTIKISDFGVSLIMENNANDDKELSKIMGTPAFYAPELCQFVNNRYSMITNENHEGNKIKIDYMIDIWSLGVTLYCMMFNNLPFTGNNEFEMCKNIVKSELKFPMIKHTSKVTEDDINELKEFKDLIKKILVKDPKDRISLQDIKQHKFTTFDLNDKEKRKFLNFNKAIFRAEDCKKDIVNQVEEPTISSRIKKFFSSNSNNNNSSNSGNGNGSGKSSKSMSTGSSLASKTTHQPSNLKYSNLSLKDLEHVDELLDSYLDDSDSSSSMGSIEVEEIDTKNILSDLDDELHFKHRPKPLDLNQSNLVLSPPASLSSSPPLAPTPANTVVPGSSQPLSDPSTPTNNTVMVIGESSPGYNSSNTGNIFSPSRRFFEKQMNSKTAIQDNPTISSLSSSSWNDKSKNHANGSLGMFEPPSVFRDTMASQQQQQPQQQQISSDGKSSGSGDITASGVGISSRRDSNSSQFGYGLSRITSSSSSLNLNAYLTDDSDHSIHSNVSNFSTRYNLKNKGNNQPHNAAEEEEGDDDDQECEGDSTIIAKDYATYHTMSDYLDDLD</sequence>
<feature type="compositionally biased region" description="Polar residues" evidence="4">
    <location>
        <begin position="538"/>
        <end position="548"/>
    </location>
</feature>
<evidence type="ECO:0000313" key="6">
    <source>
        <dbReference type="EMBL" id="EER31052.1"/>
    </source>
</evidence>
<dbReference type="CDD" id="cd14008">
    <property type="entry name" value="STKc_LKB1_CaMKK"/>
    <property type="match status" value="1"/>
</dbReference>
<feature type="compositionally biased region" description="Polar residues" evidence="4">
    <location>
        <begin position="562"/>
        <end position="572"/>
    </location>
</feature>
<dbReference type="InterPro" id="IPR017441">
    <property type="entry name" value="Protein_kinase_ATP_BS"/>
</dbReference>
<dbReference type="STRING" id="294747.C5MHF0"/>
<feature type="compositionally biased region" description="Polar residues" evidence="4">
    <location>
        <begin position="411"/>
        <end position="422"/>
    </location>
</feature>
<dbReference type="KEGG" id="ctp:CTRG_05504"/>
<feature type="binding site" evidence="3">
    <location>
        <position position="61"/>
    </location>
    <ligand>
        <name>ATP</name>
        <dbReference type="ChEBI" id="CHEBI:30616"/>
    </ligand>
</feature>
<gene>
    <name evidence="6" type="ORF">CTRG_05504</name>
</gene>
<dbReference type="SMART" id="SM00220">
    <property type="entry name" value="S_TKc"/>
    <property type="match status" value="1"/>
</dbReference>
<accession>C5MHF0</accession>
<evidence type="ECO:0000256" key="2">
    <source>
        <dbReference type="ARBA" id="ARBA00022840"/>
    </source>
</evidence>